<comment type="caution">
    <text evidence="1">The sequence shown here is derived from an EMBL/GenBank/DDBJ whole genome shotgun (WGS) entry which is preliminary data.</text>
</comment>
<organism evidence="1 2">
    <name type="scientific">Kistimonas scapharcae</name>
    <dbReference type="NCBI Taxonomy" id="1036133"/>
    <lineage>
        <taxon>Bacteria</taxon>
        <taxon>Pseudomonadati</taxon>
        <taxon>Pseudomonadota</taxon>
        <taxon>Gammaproteobacteria</taxon>
        <taxon>Oceanospirillales</taxon>
        <taxon>Endozoicomonadaceae</taxon>
        <taxon>Kistimonas</taxon>
    </lineage>
</organism>
<keyword evidence="2" id="KW-1185">Reference proteome</keyword>
<reference evidence="2" key="1">
    <citation type="journal article" date="2019" name="Int. J. Syst. Evol. Microbiol.">
        <title>The Global Catalogue of Microorganisms (GCM) 10K type strain sequencing project: providing services to taxonomists for standard genome sequencing and annotation.</title>
        <authorList>
            <consortium name="The Broad Institute Genomics Platform"/>
            <consortium name="The Broad Institute Genome Sequencing Center for Infectious Disease"/>
            <person name="Wu L."/>
            <person name="Ma J."/>
        </authorList>
    </citation>
    <scope>NUCLEOTIDE SEQUENCE [LARGE SCALE GENOMIC DNA]</scope>
    <source>
        <strain evidence="2">JCM 17805</strain>
    </source>
</reference>
<dbReference type="Proteomes" id="UP001500604">
    <property type="component" value="Unassembled WGS sequence"/>
</dbReference>
<gene>
    <name evidence="1" type="ORF">GCM10023116_36290</name>
</gene>
<evidence type="ECO:0000313" key="1">
    <source>
        <dbReference type="EMBL" id="GAA4651345.1"/>
    </source>
</evidence>
<evidence type="ECO:0000313" key="2">
    <source>
        <dbReference type="Proteomes" id="UP001500604"/>
    </source>
</evidence>
<name>A0ABP8V5M7_9GAMM</name>
<dbReference type="EMBL" id="BAABFL010000449">
    <property type="protein sequence ID" value="GAA4651345.1"/>
    <property type="molecule type" value="Genomic_DNA"/>
</dbReference>
<accession>A0ABP8V5M7</accession>
<protein>
    <submittedName>
        <fullName evidence="1">Uncharacterized protein</fullName>
    </submittedName>
</protein>
<sequence length="91" mass="10261">MNKKDYQTPQRILASLSDSDKTNTSIFIHILATLLFYGKSKQNNTKRDVLKQSSYKNNYGRVICRLSGLSNKAVDFFCTALLPIHPPPGID</sequence>
<proteinExistence type="predicted"/>
<dbReference type="RefSeq" id="WP_345197707.1">
    <property type="nucleotide sequence ID" value="NZ_BAABFL010000449.1"/>
</dbReference>